<dbReference type="Proteomes" id="UP000006038">
    <property type="component" value="Chromosome 5"/>
</dbReference>
<organism evidence="2">
    <name type="scientific">Oryza brachyantha</name>
    <name type="common">malo sina</name>
    <dbReference type="NCBI Taxonomy" id="4533"/>
    <lineage>
        <taxon>Eukaryota</taxon>
        <taxon>Viridiplantae</taxon>
        <taxon>Streptophyta</taxon>
        <taxon>Embryophyta</taxon>
        <taxon>Tracheophyta</taxon>
        <taxon>Spermatophyta</taxon>
        <taxon>Magnoliopsida</taxon>
        <taxon>Liliopsida</taxon>
        <taxon>Poales</taxon>
        <taxon>Poaceae</taxon>
        <taxon>BOP clade</taxon>
        <taxon>Oryzoideae</taxon>
        <taxon>Oryzeae</taxon>
        <taxon>Oryzinae</taxon>
        <taxon>Oryza</taxon>
    </lineage>
</organism>
<dbReference type="EnsemblPlants" id="OB05G23740.1">
    <property type="protein sequence ID" value="OB05G23740.1"/>
    <property type="gene ID" value="OB05G23740"/>
</dbReference>
<reference evidence="2" key="1">
    <citation type="journal article" date="2013" name="Nat. Commun.">
        <title>Whole-genome sequencing of Oryza brachyantha reveals mechanisms underlying Oryza genome evolution.</title>
        <authorList>
            <person name="Chen J."/>
            <person name="Huang Q."/>
            <person name="Gao D."/>
            <person name="Wang J."/>
            <person name="Lang Y."/>
            <person name="Liu T."/>
            <person name="Li B."/>
            <person name="Bai Z."/>
            <person name="Luis Goicoechea J."/>
            <person name="Liang C."/>
            <person name="Chen C."/>
            <person name="Zhang W."/>
            <person name="Sun S."/>
            <person name="Liao Y."/>
            <person name="Zhang X."/>
            <person name="Yang L."/>
            <person name="Song C."/>
            <person name="Wang M."/>
            <person name="Shi J."/>
            <person name="Liu G."/>
            <person name="Liu J."/>
            <person name="Zhou H."/>
            <person name="Zhou W."/>
            <person name="Yu Q."/>
            <person name="An N."/>
            <person name="Chen Y."/>
            <person name="Cai Q."/>
            <person name="Wang B."/>
            <person name="Liu B."/>
            <person name="Min J."/>
            <person name="Huang Y."/>
            <person name="Wu H."/>
            <person name="Li Z."/>
            <person name="Zhang Y."/>
            <person name="Yin Y."/>
            <person name="Song W."/>
            <person name="Jiang J."/>
            <person name="Jackson S.A."/>
            <person name="Wing R.A."/>
            <person name="Wang J."/>
            <person name="Chen M."/>
        </authorList>
    </citation>
    <scope>NUCLEOTIDE SEQUENCE [LARGE SCALE GENOMIC DNA]</scope>
    <source>
        <strain evidence="2">cv. IRGC 101232</strain>
    </source>
</reference>
<sequence>MTRPGTQGRSSCFFRATNASERVLQESGMQQLLEGNGGSVRDAIPGDRTGVTGQANCVGNRTAGQEEEDAAR</sequence>
<dbReference type="HOGENOM" id="CLU_2726235_0_0_1"/>
<accession>J3M700</accession>
<feature type="region of interest" description="Disordered" evidence="1">
    <location>
        <begin position="45"/>
        <end position="72"/>
    </location>
</feature>
<reference evidence="2" key="2">
    <citation type="submission" date="2013-04" db="UniProtKB">
        <authorList>
            <consortium name="EnsemblPlants"/>
        </authorList>
    </citation>
    <scope>IDENTIFICATION</scope>
</reference>
<proteinExistence type="predicted"/>
<protein>
    <submittedName>
        <fullName evidence="2">Uncharacterized protein</fullName>
    </submittedName>
</protein>
<dbReference type="Gramene" id="OB05G23740.1">
    <property type="protein sequence ID" value="OB05G23740.1"/>
    <property type="gene ID" value="OB05G23740"/>
</dbReference>
<evidence type="ECO:0000313" key="3">
    <source>
        <dbReference type="Proteomes" id="UP000006038"/>
    </source>
</evidence>
<name>J3M700_ORYBR</name>
<evidence type="ECO:0000313" key="2">
    <source>
        <dbReference type="EnsemblPlants" id="OB05G23740.1"/>
    </source>
</evidence>
<evidence type="ECO:0000256" key="1">
    <source>
        <dbReference type="SAM" id="MobiDB-lite"/>
    </source>
</evidence>
<feature type="compositionally biased region" description="Polar residues" evidence="1">
    <location>
        <begin position="51"/>
        <end position="63"/>
    </location>
</feature>
<keyword evidence="3" id="KW-1185">Reference proteome</keyword>
<dbReference type="AlphaFoldDB" id="J3M700"/>